<evidence type="ECO:0000256" key="2">
    <source>
        <dbReference type="ARBA" id="ARBA00022553"/>
    </source>
</evidence>
<dbReference type="InterPro" id="IPR036736">
    <property type="entry name" value="ACP-like_sf"/>
</dbReference>
<dbReference type="PROSITE" id="PS52004">
    <property type="entry name" value="KS3_2"/>
    <property type="match status" value="1"/>
</dbReference>
<dbReference type="InterPro" id="IPR049552">
    <property type="entry name" value="PKS_DH_N"/>
</dbReference>
<dbReference type="InterPro" id="IPR014031">
    <property type="entry name" value="Ketoacyl_synth_C"/>
</dbReference>
<dbReference type="RefSeq" id="WP_068579490.1">
    <property type="nucleotide sequence ID" value="NZ_FTNK01000008.1"/>
</dbReference>
<dbReference type="PROSITE" id="PS50075">
    <property type="entry name" value="CARRIER"/>
    <property type="match status" value="1"/>
</dbReference>
<dbReference type="InterPro" id="IPR036291">
    <property type="entry name" value="NAD(P)-bd_dom_sf"/>
</dbReference>
<dbReference type="EMBL" id="FTNK01000008">
    <property type="protein sequence ID" value="SIR18873.1"/>
    <property type="molecule type" value="Genomic_DNA"/>
</dbReference>
<dbReference type="InterPro" id="IPR049551">
    <property type="entry name" value="PKS_DH_C"/>
</dbReference>
<dbReference type="CDD" id="cd00833">
    <property type="entry name" value="PKS"/>
    <property type="match status" value="1"/>
</dbReference>
<evidence type="ECO:0000256" key="3">
    <source>
        <dbReference type="ARBA" id="ARBA00022679"/>
    </source>
</evidence>
<dbReference type="Pfam" id="PF00109">
    <property type="entry name" value="ketoacyl-synt"/>
    <property type="match status" value="1"/>
</dbReference>
<dbReference type="SUPFAM" id="SSF53901">
    <property type="entry name" value="Thiolase-like"/>
    <property type="match status" value="1"/>
</dbReference>
<evidence type="ECO:0000313" key="9">
    <source>
        <dbReference type="Proteomes" id="UP000186666"/>
    </source>
</evidence>
<reference evidence="8 9" key="1">
    <citation type="submission" date="2017-01" db="EMBL/GenBank/DDBJ databases">
        <authorList>
            <person name="Varghese N."/>
            <person name="Submissions S."/>
        </authorList>
    </citation>
    <scope>NUCLEOTIDE SEQUENCE [LARGE SCALE GENOMIC DNA]</scope>
    <source>
        <strain evidence="8 9">ATCC 23464</strain>
    </source>
</reference>
<dbReference type="Gene3D" id="1.10.1240.100">
    <property type="match status" value="1"/>
</dbReference>
<keyword evidence="1" id="KW-0596">Phosphopantetheine</keyword>
<evidence type="ECO:0000313" key="8">
    <source>
        <dbReference type="EMBL" id="SIR18873.1"/>
    </source>
</evidence>
<dbReference type="InterPro" id="IPR013968">
    <property type="entry name" value="PKS_KR"/>
</dbReference>
<dbReference type="SUPFAM" id="SSF51735">
    <property type="entry name" value="NAD(P)-binding Rossmann-fold domains"/>
    <property type="match status" value="1"/>
</dbReference>
<dbReference type="InterPro" id="IPR057326">
    <property type="entry name" value="KR_dom"/>
</dbReference>
<dbReference type="InterPro" id="IPR020841">
    <property type="entry name" value="PKS_Beta-ketoAc_synthase_dom"/>
</dbReference>
<dbReference type="SUPFAM" id="SSF47336">
    <property type="entry name" value="ACP-like"/>
    <property type="match status" value="1"/>
</dbReference>
<dbReference type="InterPro" id="IPR050091">
    <property type="entry name" value="PKS_NRPS_Biosynth_Enz"/>
</dbReference>
<comment type="caution">
    <text evidence="8">The sequence shown here is derived from an EMBL/GenBank/DDBJ whole genome shotgun (WGS) entry which is preliminary data.</text>
</comment>
<dbReference type="Pfam" id="PF02801">
    <property type="entry name" value="Ketoacyl-synt_C"/>
    <property type="match status" value="1"/>
</dbReference>
<dbReference type="PROSITE" id="PS52019">
    <property type="entry name" value="PKS_MFAS_DH"/>
    <property type="match status" value="1"/>
</dbReference>
<dbReference type="InterPro" id="IPR016039">
    <property type="entry name" value="Thiolase-like"/>
</dbReference>
<dbReference type="InterPro" id="IPR049900">
    <property type="entry name" value="PKS_mFAS_DH"/>
</dbReference>
<sequence length="1496" mass="168736">MKVSEYIFDQVKKGNLDSTTGKALLEEVMPDDIAIVGISCEYTNVKDVFEFYYVNKYGMRGFKEFPEQRVQYIPKDHDYLNKGADHLKTTPEAFLERLCKEKGSYLDDIDTFDPEFFGITTEEAEYIDPTHRLVMKHSYLALEDAGIRLNEVKDSKTAIYIGKDKSITANYRSEIEEDSNYVNSGCWEGILASRLNYIYNLSGGSFVIDTACSSSLVAAHLAVKTLRDKEIDTAIVGGIALGLFPRQGSVLNQYSNVETPRAFLKVFDAESQGTIFGEGVGIVILKRLKDAIANNDNIYSIIRGSLINSDGKSNGLTAPNPHAQKDLLIETYERNHISPETVEYIDAHGTGTKLGDPIEVRGLTDAYKKYVDKKGFCALTSLKGNIGHTVGAAGVGGLIKMSLALRNKEIFPNESFEAPNEYIKLVDSPFYIPTKVSTWKKGKYPRRGGISSFGFSGTNAHVILEEYESPTANVDDAQVYPFVFSAQSAEQLIQVLKKFVRHADYMATYRLKDISYTLIHKRNHFKTSVGFKAQSMTELMDNIKNAIAVVETGTDTHEIYSSDIQVISGDLKKMQQHRLKTAYDQFTLDELIKLYMDGYDIALESFDFGDALTRSLPTYEFKREVLWANVKQYNTYAHAGPSLSIKSTLIKQQVLKTESSDVYSVTLSPEDWFVDDHRIGGKRTFSGTTYTELAAELASLYFETSAFTLEKLYFKKLIQLEDKKRKFLIHVNKTSSKHLDIEVFSYENEDMENYSTHATFSMKRAEDILIEKVDVNTAFEPHLQTANFGSEENNFFKGRWDFMKHQFRLTRKSVSEVLLSLTLEDEYLQDLNEFHLHPSILDGILGAMVYERAQAYNKTYLPLSYGKFTYTGERFTQTVYSTTEFLYDTDDDHDVISAQISVYNGNGDLVAYLDKYIMKSFANVYFKPYVHEVLWEQSTLSVIEEITPLLLDKKVLVVTDMDSSRNTELDQAIACSYADYRNVKDMTALDKFDYVIYAPWLSRETPESDELESEMLHYFDFAKTVSKLVKKNGKVLIVADNGFTLDRHHTKVNPFSYSLLSSGRVLGLENTGFKTQMINIQPFDINKILSLALLDDLDGKKVLWDNDIIYEETIIEKKELEPKEIILTDKDYVIVTGGYGGIGLEYIEQLLSMNKDTTIAIVGRTDTWAVLTEKEQLTPIEADKLNKINKLKLKGANIEFHPCDVSSEEDVKKLVGNLTAIGNIAGVVHLAGVPEEGMLFAKSSEQFMKVVAPKVTGTVLLHKYLKDAPLQFFVTSSSMTTIVGSAGQFSYTFANAFLEGCALMDERISTILWPGWNDTGMALDFGDMAAAEEHLLMKSISSTVGRQYIKLSLENKVDKVIVGEFNMAKVNDYLSEYIRLPQHLSNVESLVAATSTDDVNKVQIKTYEQLKIIGTEFQDEVEKFVTVVFASVLDCEEIDIHKSFTDLGGDSLKAFGIYGPISEQFEIDIEVADVFIYPTVAQLSEYVKELLGEENE</sequence>
<dbReference type="Pfam" id="PF21089">
    <property type="entry name" value="PKS_DH_N"/>
    <property type="match status" value="1"/>
</dbReference>
<feature type="active site" description="Proton acceptor; for dehydratase activity" evidence="4">
    <location>
        <position position="677"/>
    </location>
</feature>
<dbReference type="Gene3D" id="3.10.129.110">
    <property type="entry name" value="Polyketide synthase dehydratase"/>
    <property type="match status" value="1"/>
</dbReference>
<dbReference type="Pfam" id="PF08659">
    <property type="entry name" value="KR"/>
    <property type="match status" value="1"/>
</dbReference>
<feature type="region of interest" description="C-terminal hotdog fold" evidence="4">
    <location>
        <begin position="783"/>
        <end position="927"/>
    </location>
</feature>
<evidence type="ECO:0000256" key="1">
    <source>
        <dbReference type="ARBA" id="ARBA00022450"/>
    </source>
</evidence>
<dbReference type="InterPro" id="IPR020806">
    <property type="entry name" value="PKS_PP-bd"/>
</dbReference>
<dbReference type="Gene3D" id="3.40.47.10">
    <property type="match status" value="1"/>
</dbReference>
<dbReference type="SMART" id="SM00823">
    <property type="entry name" value="PKS_PP"/>
    <property type="match status" value="1"/>
</dbReference>
<dbReference type="Pfam" id="PF14765">
    <property type="entry name" value="PS-DH"/>
    <property type="match status" value="1"/>
</dbReference>
<evidence type="ECO:0000259" key="7">
    <source>
        <dbReference type="PROSITE" id="PS52019"/>
    </source>
</evidence>
<dbReference type="InterPro" id="IPR042104">
    <property type="entry name" value="PKS_dehydratase_sf"/>
</dbReference>
<dbReference type="SMART" id="SM00822">
    <property type="entry name" value="PKS_KR"/>
    <property type="match status" value="1"/>
</dbReference>
<dbReference type="InterPro" id="IPR032821">
    <property type="entry name" value="PKS_assoc"/>
</dbReference>
<keyword evidence="9" id="KW-1185">Reference proteome</keyword>
<feature type="domain" description="Ketosynthase family 3 (KS3)" evidence="6">
    <location>
        <begin position="30"/>
        <end position="466"/>
    </location>
</feature>
<dbReference type="InterPro" id="IPR014030">
    <property type="entry name" value="Ketoacyl_synth_N"/>
</dbReference>
<accession>A0ABY1K2Z3</accession>
<dbReference type="PANTHER" id="PTHR43775:SF37">
    <property type="entry name" value="SI:DKEY-61P9.11"/>
    <property type="match status" value="1"/>
</dbReference>
<feature type="domain" description="Carrier" evidence="5">
    <location>
        <begin position="1416"/>
        <end position="1491"/>
    </location>
</feature>
<feature type="region of interest" description="N-terminal hotdog fold" evidence="4">
    <location>
        <begin position="647"/>
        <end position="769"/>
    </location>
</feature>
<name>A0ABY1K2Z3_9BACL</name>
<keyword evidence="3" id="KW-0808">Transferase</keyword>
<evidence type="ECO:0000259" key="6">
    <source>
        <dbReference type="PROSITE" id="PS52004"/>
    </source>
</evidence>
<dbReference type="Pfam" id="PF16197">
    <property type="entry name" value="KAsynt_C_assoc"/>
    <property type="match status" value="1"/>
</dbReference>
<protein>
    <submittedName>
        <fullName evidence="8">Phosphopantetheine attachment site</fullName>
    </submittedName>
</protein>
<dbReference type="Proteomes" id="UP000186666">
    <property type="component" value="Unassembled WGS sequence"/>
</dbReference>
<evidence type="ECO:0000259" key="5">
    <source>
        <dbReference type="PROSITE" id="PS50075"/>
    </source>
</evidence>
<dbReference type="InterPro" id="IPR009081">
    <property type="entry name" value="PP-bd_ACP"/>
</dbReference>
<dbReference type="Gene3D" id="3.40.50.720">
    <property type="entry name" value="NAD(P)-binding Rossmann-like Domain"/>
    <property type="match status" value="1"/>
</dbReference>
<dbReference type="SMART" id="SM01294">
    <property type="entry name" value="PKS_PP_betabranch"/>
    <property type="match status" value="1"/>
</dbReference>
<keyword evidence="2" id="KW-0597">Phosphoprotein</keyword>
<feature type="active site" description="Proton donor; for dehydratase activity" evidence="4">
    <location>
        <position position="842"/>
    </location>
</feature>
<organism evidence="8 9">
    <name type="scientific">Paenibacillus macquariensis</name>
    <dbReference type="NCBI Taxonomy" id="948756"/>
    <lineage>
        <taxon>Bacteria</taxon>
        <taxon>Bacillati</taxon>
        <taxon>Bacillota</taxon>
        <taxon>Bacilli</taxon>
        <taxon>Bacillales</taxon>
        <taxon>Paenibacillaceae</taxon>
        <taxon>Paenibacillus</taxon>
    </lineage>
</organism>
<dbReference type="SMART" id="SM00825">
    <property type="entry name" value="PKS_KS"/>
    <property type="match status" value="1"/>
</dbReference>
<proteinExistence type="predicted"/>
<dbReference type="PANTHER" id="PTHR43775">
    <property type="entry name" value="FATTY ACID SYNTHASE"/>
    <property type="match status" value="1"/>
</dbReference>
<feature type="domain" description="PKS/mFAS DH" evidence="7">
    <location>
        <begin position="647"/>
        <end position="927"/>
    </location>
</feature>
<evidence type="ECO:0000256" key="4">
    <source>
        <dbReference type="PROSITE-ProRule" id="PRU01363"/>
    </source>
</evidence>
<gene>
    <name evidence="8" type="ORF">SAMN05421578_108116</name>
</gene>
<dbReference type="Gene3D" id="1.10.1200.10">
    <property type="entry name" value="ACP-like"/>
    <property type="match status" value="1"/>
</dbReference>
<dbReference type="Pfam" id="PF00550">
    <property type="entry name" value="PP-binding"/>
    <property type="match status" value="1"/>
</dbReference>